<dbReference type="InterPro" id="IPR006311">
    <property type="entry name" value="TAT_signal"/>
</dbReference>
<dbReference type="AlphaFoldDB" id="A0A2A9D3V3"/>
<dbReference type="EMBL" id="PDJD01000001">
    <property type="protein sequence ID" value="PFG20529.1"/>
    <property type="molecule type" value="Genomic_DNA"/>
</dbReference>
<proteinExistence type="predicted"/>
<protein>
    <submittedName>
        <fullName evidence="1">Uncharacterized protein</fullName>
    </submittedName>
</protein>
<comment type="caution">
    <text evidence="1">The sequence shown here is derived from an EMBL/GenBank/DDBJ whole genome shotgun (WGS) entry which is preliminary data.</text>
</comment>
<dbReference type="RefSeq" id="WP_143556943.1">
    <property type="nucleotide sequence ID" value="NZ_PDJD01000001.1"/>
</dbReference>
<keyword evidence="2" id="KW-1185">Reference proteome</keyword>
<dbReference type="OrthoDB" id="5084173at2"/>
<dbReference type="PROSITE" id="PS51318">
    <property type="entry name" value="TAT"/>
    <property type="match status" value="1"/>
</dbReference>
<reference evidence="1 2" key="1">
    <citation type="submission" date="2017-10" db="EMBL/GenBank/DDBJ databases">
        <title>Sequencing the genomes of 1000 actinobacteria strains.</title>
        <authorList>
            <person name="Klenk H.-P."/>
        </authorList>
    </citation>
    <scope>NUCLEOTIDE SEQUENCE [LARGE SCALE GENOMIC DNA]</scope>
    <source>
        <strain evidence="1 2">DSM 21801</strain>
    </source>
</reference>
<sequence>MSDSAMRPHASATTRRTVLKGAAWSAPVVATSLAVPVAARASTQPSGAATGRFASCGGGTQQGEITVELAGLPVSSRWRLITEISWVDGVPAFDPADVLVEGPVDTRSATAGSATVESSAASGTWTITTPAYDSIERSWSAYVHAHVVSADGSMDLVTTSNAIYVDGPECSAS</sequence>
<gene>
    <name evidence="1" type="ORF">ATL40_2132</name>
</gene>
<accession>A0A2A9D3V3</accession>
<evidence type="ECO:0000313" key="2">
    <source>
        <dbReference type="Proteomes" id="UP000224915"/>
    </source>
</evidence>
<dbReference type="Proteomes" id="UP000224915">
    <property type="component" value="Unassembled WGS sequence"/>
</dbReference>
<evidence type="ECO:0000313" key="1">
    <source>
        <dbReference type="EMBL" id="PFG20529.1"/>
    </source>
</evidence>
<name>A0A2A9D3V3_9MICO</name>
<organism evidence="1 2">
    <name type="scientific">Serinibacter salmoneus</name>
    <dbReference type="NCBI Taxonomy" id="556530"/>
    <lineage>
        <taxon>Bacteria</taxon>
        <taxon>Bacillati</taxon>
        <taxon>Actinomycetota</taxon>
        <taxon>Actinomycetes</taxon>
        <taxon>Micrococcales</taxon>
        <taxon>Beutenbergiaceae</taxon>
        <taxon>Serinibacter</taxon>
    </lineage>
</organism>